<dbReference type="Proteomes" id="UP000231259">
    <property type="component" value="Unassembled WGS sequence"/>
</dbReference>
<reference evidence="1 2" key="1">
    <citation type="submission" date="2013-09" db="EMBL/GenBank/DDBJ databases">
        <title>Genome sequencing of Phaeobacter antarcticus sp. nov. SM1211.</title>
        <authorList>
            <person name="Zhang X.-Y."/>
            <person name="Liu C."/>
            <person name="Chen X.-L."/>
            <person name="Xie B.-B."/>
            <person name="Qin Q.-L."/>
            <person name="Rong J.-C."/>
            <person name="Zhang Y.-Z."/>
        </authorList>
    </citation>
    <scope>NUCLEOTIDE SEQUENCE [LARGE SCALE GENOMIC DNA]</scope>
    <source>
        <strain evidence="1 2">SM1211</strain>
    </source>
</reference>
<name>A0A2G8R9E6_9RHOB</name>
<keyword evidence="2" id="KW-1185">Reference proteome</keyword>
<accession>A0A2G8R9E6</accession>
<protein>
    <submittedName>
        <fullName evidence="1">Uncharacterized protein</fullName>
    </submittedName>
</protein>
<sequence length="64" mass="7214">MRKRYIPATDRLEWLVWADHIKMGDGNLQVCTVRSLRVAAGRTACSIIERVSGLPWVGFRQTGA</sequence>
<gene>
    <name evidence="1" type="ORF">P775_21040</name>
</gene>
<comment type="caution">
    <text evidence="1">The sequence shown here is derived from an EMBL/GenBank/DDBJ whole genome shotgun (WGS) entry which is preliminary data.</text>
</comment>
<organism evidence="1 2">
    <name type="scientific">Puniceibacterium antarcticum</name>
    <dbReference type="NCBI Taxonomy" id="1206336"/>
    <lineage>
        <taxon>Bacteria</taxon>
        <taxon>Pseudomonadati</taxon>
        <taxon>Pseudomonadota</taxon>
        <taxon>Alphaproteobacteria</taxon>
        <taxon>Rhodobacterales</taxon>
        <taxon>Paracoccaceae</taxon>
        <taxon>Puniceibacterium</taxon>
    </lineage>
</organism>
<evidence type="ECO:0000313" key="2">
    <source>
        <dbReference type="Proteomes" id="UP000231259"/>
    </source>
</evidence>
<dbReference type="AlphaFoldDB" id="A0A2G8R9E6"/>
<dbReference type="EMBL" id="AWWI01000133">
    <property type="protein sequence ID" value="PIL18186.1"/>
    <property type="molecule type" value="Genomic_DNA"/>
</dbReference>
<proteinExistence type="predicted"/>
<evidence type="ECO:0000313" key="1">
    <source>
        <dbReference type="EMBL" id="PIL18186.1"/>
    </source>
</evidence>